<dbReference type="EMBL" id="BRXW01000664">
    <property type="protein sequence ID" value="GMH72949.1"/>
    <property type="molecule type" value="Genomic_DNA"/>
</dbReference>
<dbReference type="AlphaFoldDB" id="A0A9W7E959"/>
<feature type="compositionally biased region" description="Low complexity" evidence="3">
    <location>
        <begin position="26"/>
        <end position="36"/>
    </location>
</feature>
<dbReference type="InterPro" id="IPR019734">
    <property type="entry name" value="TPR_rpt"/>
</dbReference>
<sequence length="315" mass="35337">MGQCQSTPPSGNERPETLEIKIIEESSNPNAPSSPNDGDGVDCPSGINPTPEFISIVIFPQVLKNYAHLGEAANAKMDYSSALHYFYLARDGFEEIHGVKSHGGDNSIEVVELEFLIASAKDELGRCDEALTLYREVLKKQEKVFGLEDERTLTTLNNTGWSLYENKLYEESKEHYEKCLERKINVFGENHAKSITTMNSLGDLYLDGFKDYPLAIKYKVMALEARKKVLGEKHPDTLSTIMNIAIITSCGTSDMKKARELFKRALVGYEGQLGKAHRMTKDCAGNYKVFLREHPKEKGAAKELKKLEREYPDAS</sequence>
<protein>
    <recommendedName>
        <fullName evidence="6">Kinesin light chain</fullName>
    </recommendedName>
</protein>
<dbReference type="Pfam" id="PF13424">
    <property type="entry name" value="TPR_12"/>
    <property type="match status" value="1"/>
</dbReference>
<dbReference type="PANTHER" id="PTHR45641">
    <property type="entry name" value="TETRATRICOPEPTIDE REPEAT PROTEIN (AFU_ORTHOLOGUE AFUA_6G03870)"/>
    <property type="match status" value="1"/>
</dbReference>
<dbReference type="Proteomes" id="UP001165122">
    <property type="component" value="Unassembled WGS sequence"/>
</dbReference>
<comment type="caution">
    <text evidence="4">The sequence shown here is derived from an EMBL/GenBank/DDBJ whole genome shotgun (WGS) entry which is preliminary data.</text>
</comment>
<gene>
    <name evidence="4" type="ORF">TrLO_g14100</name>
</gene>
<evidence type="ECO:0000313" key="5">
    <source>
        <dbReference type="Proteomes" id="UP001165122"/>
    </source>
</evidence>
<accession>A0A9W7E959</accession>
<organism evidence="4 5">
    <name type="scientific">Triparma laevis f. longispina</name>
    <dbReference type="NCBI Taxonomy" id="1714387"/>
    <lineage>
        <taxon>Eukaryota</taxon>
        <taxon>Sar</taxon>
        <taxon>Stramenopiles</taxon>
        <taxon>Ochrophyta</taxon>
        <taxon>Bolidophyceae</taxon>
        <taxon>Parmales</taxon>
        <taxon>Triparmaceae</taxon>
        <taxon>Triparma</taxon>
    </lineage>
</organism>
<name>A0A9W7E959_9STRA</name>
<proteinExistence type="predicted"/>
<evidence type="ECO:0008006" key="6">
    <source>
        <dbReference type="Google" id="ProtNLM"/>
    </source>
</evidence>
<dbReference type="PANTHER" id="PTHR45641:SF19">
    <property type="entry name" value="NEPHROCYSTIN-3"/>
    <property type="match status" value="1"/>
</dbReference>
<dbReference type="OrthoDB" id="68983at2759"/>
<keyword evidence="2" id="KW-0802">TPR repeat</keyword>
<feature type="region of interest" description="Disordered" evidence="3">
    <location>
        <begin position="23"/>
        <end position="45"/>
    </location>
</feature>
<reference evidence="5" key="1">
    <citation type="journal article" date="2023" name="Commun. Biol.">
        <title>Genome analysis of Parmales, the sister group of diatoms, reveals the evolutionary specialization of diatoms from phago-mixotrophs to photoautotrophs.</title>
        <authorList>
            <person name="Ban H."/>
            <person name="Sato S."/>
            <person name="Yoshikawa S."/>
            <person name="Yamada K."/>
            <person name="Nakamura Y."/>
            <person name="Ichinomiya M."/>
            <person name="Sato N."/>
            <person name="Blanc-Mathieu R."/>
            <person name="Endo H."/>
            <person name="Kuwata A."/>
            <person name="Ogata H."/>
        </authorList>
    </citation>
    <scope>NUCLEOTIDE SEQUENCE [LARGE SCALE GENOMIC DNA]</scope>
    <source>
        <strain evidence="5">NIES 3700</strain>
    </source>
</reference>
<dbReference type="InterPro" id="IPR011990">
    <property type="entry name" value="TPR-like_helical_dom_sf"/>
</dbReference>
<dbReference type="Gene3D" id="1.25.40.10">
    <property type="entry name" value="Tetratricopeptide repeat domain"/>
    <property type="match status" value="1"/>
</dbReference>
<keyword evidence="1" id="KW-0677">Repeat</keyword>
<evidence type="ECO:0000256" key="2">
    <source>
        <dbReference type="ARBA" id="ARBA00022803"/>
    </source>
</evidence>
<dbReference type="SMART" id="SM00028">
    <property type="entry name" value="TPR"/>
    <property type="match status" value="2"/>
</dbReference>
<dbReference type="SUPFAM" id="SSF48452">
    <property type="entry name" value="TPR-like"/>
    <property type="match status" value="1"/>
</dbReference>
<evidence type="ECO:0000256" key="3">
    <source>
        <dbReference type="SAM" id="MobiDB-lite"/>
    </source>
</evidence>
<keyword evidence="5" id="KW-1185">Reference proteome</keyword>
<dbReference type="Pfam" id="PF13374">
    <property type="entry name" value="TPR_10"/>
    <property type="match status" value="1"/>
</dbReference>
<evidence type="ECO:0000256" key="1">
    <source>
        <dbReference type="ARBA" id="ARBA00022737"/>
    </source>
</evidence>
<evidence type="ECO:0000313" key="4">
    <source>
        <dbReference type="EMBL" id="GMH72949.1"/>
    </source>
</evidence>